<feature type="transmembrane region" description="Helical" evidence="13">
    <location>
        <begin position="175"/>
        <end position="199"/>
    </location>
</feature>
<feature type="domain" description="Cytochrome oxidase subunit II transmembrane region profile" evidence="16">
    <location>
        <begin position="153"/>
        <end position="248"/>
    </location>
</feature>
<keyword evidence="4 10" id="KW-0679">Respiratory chain</keyword>
<comment type="subcellular location">
    <subcellularLocation>
        <location evidence="10">Cell membrane</location>
        <topology evidence="10">Multi-pass membrane protein</topology>
    </subcellularLocation>
    <subcellularLocation>
        <location evidence="1">Membrane</location>
        <topology evidence="1">Multi-pass membrane protein</topology>
    </subcellularLocation>
</comment>
<dbReference type="RefSeq" id="WP_255899882.1">
    <property type="nucleotide sequence ID" value="NZ_JAFMZO010000001.1"/>
</dbReference>
<keyword evidence="11" id="KW-0479">Metal-binding</keyword>
<dbReference type="InterPro" id="IPR011759">
    <property type="entry name" value="Cyt_c_oxidase_su2_TM_dom"/>
</dbReference>
<feature type="chain" id="PRO_5046087272" description="Cytochrome c oxidase subunit 2" evidence="14">
    <location>
        <begin position="30"/>
        <end position="436"/>
    </location>
</feature>
<feature type="region of interest" description="Disordered" evidence="12">
    <location>
        <begin position="39"/>
        <end position="58"/>
    </location>
</feature>
<feature type="domain" description="Cytochrome oxidase subunit II copper A binding" evidence="15">
    <location>
        <begin position="253"/>
        <end position="405"/>
    </location>
</feature>
<feature type="compositionally biased region" description="Polar residues" evidence="12">
    <location>
        <begin position="43"/>
        <end position="57"/>
    </location>
</feature>
<evidence type="ECO:0000256" key="10">
    <source>
        <dbReference type="RuleBase" id="RU000456"/>
    </source>
</evidence>
<comment type="caution">
    <text evidence="17">The sequence shown here is derived from an EMBL/GenBank/DDBJ whole genome shotgun (WGS) entry which is preliminary data.</text>
</comment>
<dbReference type="SUPFAM" id="SSF81464">
    <property type="entry name" value="Cytochrome c oxidase subunit II-like, transmembrane region"/>
    <property type="match status" value="1"/>
</dbReference>
<evidence type="ECO:0000256" key="13">
    <source>
        <dbReference type="SAM" id="Phobius"/>
    </source>
</evidence>
<feature type="transmembrane region" description="Helical" evidence="13">
    <location>
        <begin position="133"/>
        <end position="153"/>
    </location>
</feature>
<evidence type="ECO:0000256" key="1">
    <source>
        <dbReference type="ARBA" id="ARBA00004141"/>
    </source>
</evidence>
<keyword evidence="8 13" id="KW-1133">Transmembrane helix</keyword>
<dbReference type="Gene3D" id="2.60.40.420">
    <property type="entry name" value="Cupredoxins - blue copper proteins"/>
    <property type="match status" value="1"/>
</dbReference>
<keyword evidence="14" id="KW-0732">Signal</keyword>
<dbReference type="SUPFAM" id="SSF49503">
    <property type="entry name" value="Cupredoxins"/>
    <property type="match status" value="1"/>
</dbReference>
<evidence type="ECO:0000256" key="3">
    <source>
        <dbReference type="ARBA" id="ARBA00022448"/>
    </source>
</evidence>
<dbReference type="InterPro" id="IPR036257">
    <property type="entry name" value="Cyt_c_oxidase_su2_TM_sf"/>
</dbReference>
<evidence type="ECO:0000259" key="15">
    <source>
        <dbReference type="PROSITE" id="PS50857"/>
    </source>
</evidence>
<sequence length="436" mass="49405">MKLNKFIKLRVFFIAAFLFMAAVTGSAFAQGALEETTPGDQVATDTSQQINSSTGSIGDTPVEIIESAEDDESTVEAVVEVKDNSELYKSVSYYLLLFFLLCVFLAIIGKVLKVYELTSEIHGKTKKLNWDKIQGVLFAITLVLGLYGTYWSYKVWGNMASGESASEHGLVLDSMMMTTIIITTIVFVITQILLFGFAYKYSSNEKRKAYFYPHNNTIERLWTIIPAIALTVLVLYGFFTWRAITNPADEEIKRAVNIEITGEQFKWNVRYAGENNQFGERNYKLTSPTNALGINFKDPKSWDDKLGGEIVLPVNKPVRFTIRSKDILHSFYLPDFRAQINAVPGMPTYFQMVPRLTTEQMREKTNNAAFNYTLLCAKICGAGHYNMQYTVRVVSEKEYAEWLAKQPLFFTDDVKKEWKIAGNNEAAENNKLALNK</sequence>
<keyword evidence="11" id="KW-0186">Copper</keyword>
<feature type="transmembrane region" description="Helical" evidence="13">
    <location>
        <begin position="220"/>
        <end position="239"/>
    </location>
</feature>
<dbReference type="PROSITE" id="PS50857">
    <property type="entry name" value="COX2_CUA"/>
    <property type="match status" value="1"/>
</dbReference>
<organism evidence="17 18">
    <name type="scientific">Paradesertivirga mongoliensis</name>
    <dbReference type="NCBI Taxonomy" id="2100740"/>
    <lineage>
        <taxon>Bacteria</taxon>
        <taxon>Pseudomonadati</taxon>
        <taxon>Bacteroidota</taxon>
        <taxon>Sphingobacteriia</taxon>
        <taxon>Sphingobacteriales</taxon>
        <taxon>Sphingobacteriaceae</taxon>
        <taxon>Paradesertivirga</taxon>
    </lineage>
</organism>
<feature type="transmembrane region" description="Helical" evidence="13">
    <location>
        <begin position="91"/>
        <end position="112"/>
    </location>
</feature>
<keyword evidence="7 10" id="KW-0249">Electron transport</keyword>
<dbReference type="InterPro" id="IPR045187">
    <property type="entry name" value="CcO_II"/>
</dbReference>
<accession>A0ABW4ZGQ5</accession>
<keyword evidence="6" id="KW-1278">Translocase</keyword>
<dbReference type="PANTHER" id="PTHR22888">
    <property type="entry name" value="CYTOCHROME C OXIDASE, SUBUNIT II"/>
    <property type="match status" value="1"/>
</dbReference>
<evidence type="ECO:0000259" key="16">
    <source>
        <dbReference type="PROSITE" id="PS50999"/>
    </source>
</evidence>
<name>A0ABW4ZGQ5_9SPHI</name>
<evidence type="ECO:0000313" key="18">
    <source>
        <dbReference type="Proteomes" id="UP001597387"/>
    </source>
</evidence>
<keyword evidence="18" id="KW-1185">Reference proteome</keyword>
<dbReference type="Pfam" id="PF02790">
    <property type="entry name" value="COX2_TM"/>
    <property type="match status" value="1"/>
</dbReference>
<evidence type="ECO:0000313" key="17">
    <source>
        <dbReference type="EMBL" id="MFD2161223.1"/>
    </source>
</evidence>
<dbReference type="Pfam" id="PF00116">
    <property type="entry name" value="COX2"/>
    <property type="match status" value="1"/>
</dbReference>
<evidence type="ECO:0000256" key="4">
    <source>
        <dbReference type="ARBA" id="ARBA00022660"/>
    </source>
</evidence>
<keyword evidence="9 13" id="KW-0472">Membrane</keyword>
<evidence type="ECO:0000256" key="8">
    <source>
        <dbReference type="ARBA" id="ARBA00022989"/>
    </source>
</evidence>
<keyword evidence="3 10" id="KW-0813">Transport</keyword>
<feature type="signal peptide" evidence="14">
    <location>
        <begin position="1"/>
        <end position="29"/>
    </location>
</feature>
<dbReference type="EC" id="7.1.1.9" evidence="11"/>
<evidence type="ECO:0000256" key="12">
    <source>
        <dbReference type="SAM" id="MobiDB-lite"/>
    </source>
</evidence>
<dbReference type="Gene3D" id="1.10.287.90">
    <property type="match status" value="1"/>
</dbReference>
<dbReference type="EMBL" id="JBHUHZ010000001">
    <property type="protein sequence ID" value="MFD2161223.1"/>
    <property type="molecule type" value="Genomic_DNA"/>
</dbReference>
<dbReference type="InterPro" id="IPR002429">
    <property type="entry name" value="CcO_II-like_C"/>
</dbReference>
<dbReference type="InterPro" id="IPR008972">
    <property type="entry name" value="Cupredoxin"/>
</dbReference>
<dbReference type="PRINTS" id="PR01166">
    <property type="entry name" value="CYCOXIDASEII"/>
</dbReference>
<protein>
    <recommendedName>
        <fullName evidence="11">Cytochrome c oxidase subunit 2</fullName>
        <ecNumber evidence="11">7.1.1.9</ecNumber>
    </recommendedName>
</protein>
<comment type="cofactor">
    <cofactor evidence="11">
        <name>Cu cation</name>
        <dbReference type="ChEBI" id="CHEBI:23378"/>
    </cofactor>
    <text evidence="11">Binds a copper A center.</text>
</comment>
<dbReference type="PROSITE" id="PS50999">
    <property type="entry name" value="COX2_TM"/>
    <property type="match status" value="1"/>
</dbReference>
<evidence type="ECO:0000256" key="14">
    <source>
        <dbReference type="SAM" id="SignalP"/>
    </source>
</evidence>
<evidence type="ECO:0000256" key="7">
    <source>
        <dbReference type="ARBA" id="ARBA00022982"/>
    </source>
</evidence>
<dbReference type="PANTHER" id="PTHR22888:SF9">
    <property type="entry name" value="CYTOCHROME C OXIDASE SUBUNIT 2"/>
    <property type="match status" value="1"/>
</dbReference>
<keyword evidence="5 10" id="KW-0812">Transmembrane</keyword>
<reference evidence="18" key="1">
    <citation type="journal article" date="2019" name="Int. J. Syst. Evol. Microbiol.">
        <title>The Global Catalogue of Microorganisms (GCM) 10K type strain sequencing project: providing services to taxonomists for standard genome sequencing and annotation.</title>
        <authorList>
            <consortium name="The Broad Institute Genomics Platform"/>
            <consortium name="The Broad Institute Genome Sequencing Center for Infectious Disease"/>
            <person name="Wu L."/>
            <person name="Ma J."/>
        </authorList>
    </citation>
    <scope>NUCLEOTIDE SEQUENCE [LARGE SCALE GENOMIC DNA]</scope>
    <source>
        <strain evidence="18">KCTC 42217</strain>
    </source>
</reference>
<gene>
    <name evidence="17" type="ORF">ACFSJU_02405</name>
</gene>
<evidence type="ECO:0000256" key="5">
    <source>
        <dbReference type="ARBA" id="ARBA00022692"/>
    </source>
</evidence>
<comment type="function">
    <text evidence="11">Subunits I and II form the functional core of the enzyme complex. Electrons originating in cytochrome c are transferred via heme a and Cu(A) to the binuclear center formed by heme a3 and Cu(B).</text>
</comment>
<comment type="catalytic activity">
    <reaction evidence="11">
        <text>4 Fe(II)-[cytochrome c] + O2 + 8 H(+)(in) = 4 Fe(III)-[cytochrome c] + 2 H2O + 4 H(+)(out)</text>
        <dbReference type="Rhea" id="RHEA:11436"/>
        <dbReference type="Rhea" id="RHEA-COMP:10350"/>
        <dbReference type="Rhea" id="RHEA-COMP:14399"/>
        <dbReference type="ChEBI" id="CHEBI:15377"/>
        <dbReference type="ChEBI" id="CHEBI:15378"/>
        <dbReference type="ChEBI" id="CHEBI:15379"/>
        <dbReference type="ChEBI" id="CHEBI:29033"/>
        <dbReference type="ChEBI" id="CHEBI:29034"/>
        <dbReference type="EC" id="7.1.1.9"/>
    </reaction>
</comment>
<proteinExistence type="inferred from homology"/>
<evidence type="ECO:0000256" key="11">
    <source>
        <dbReference type="RuleBase" id="RU004024"/>
    </source>
</evidence>
<comment type="similarity">
    <text evidence="2 10">Belongs to the cytochrome c oxidase subunit 2 family.</text>
</comment>
<evidence type="ECO:0000256" key="6">
    <source>
        <dbReference type="ARBA" id="ARBA00022967"/>
    </source>
</evidence>
<dbReference type="Proteomes" id="UP001597387">
    <property type="component" value="Unassembled WGS sequence"/>
</dbReference>
<evidence type="ECO:0000256" key="2">
    <source>
        <dbReference type="ARBA" id="ARBA00007866"/>
    </source>
</evidence>
<evidence type="ECO:0000256" key="9">
    <source>
        <dbReference type="ARBA" id="ARBA00023136"/>
    </source>
</evidence>